<dbReference type="AlphaFoldDB" id="A0A2X3XJC6"/>
<sequence>MQKNDRYGRFFDLNGYLIRYMIILRFIYNARFRTIKHKED</sequence>
<name>A0A2X3XJC6_STRSA</name>
<accession>A0A2X3XJC6</accession>
<dbReference type="Proteomes" id="UP000249623">
    <property type="component" value="Chromosome 1"/>
</dbReference>
<organism evidence="1 2">
    <name type="scientific">Streptococcus sanguinis</name>
    <dbReference type="NCBI Taxonomy" id="1305"/>
    <lineage>
        <taxon>Bacteria</taxon>
        <taxon>Bacillati</taxon>
        <taxon>Bacillota</taxon>
        <taxon>Bacilli</taxon>
        <taxon>Lactobacillales</taxon>
        <taxon>Streptococcaceae</taxon>
        <taxon>Streptococcus</taxon>
    </lineage>
</organism>
<evidence type="ECO:0000313" key="2">
    <source>
        <dbReference type="Proteomes" id="UP000249623"/>
    </source>
</evidence>
<dbReference type="EMBL" id="LS483346">
    <property type="protein sequence ID" value="SQF35801.1"/>
    <property type="molecule type" value="Genomic_DNA"/>
</dbReference>
<gene>
    <name evidence="1" type="ORF">NCTC11085_01966</name>
</gene>
<proteinExistence type="predicted"/>
<reference evidence="1 2" key="1">
    <citation type="submission" date="2018-06" db="EMBL/GenBank/DDBJ databases">
        <authorList>
            <consortium name="Pathogen Informatics"/>
            <person name="Doyle S."/>
        </authorList>
    </citation>
    <scope>NUCLEOTIDE SEQUENCE [LARGE SCALE GENOMIC DNA]</scope>
    <source>
        <strain evidence="1 2">NCTC11085</strain>
    </source>
</reference>
<evidence type="ECO:0000313" key="1">
    <source>
        <dbReference type="EMBL" id="SQF35801.1"/>
    </source>
</evidence>
<protein>
    <submittedName>
        <fullName evidence="1">Uncharacterized protein</fullName>
    </submittedName>
</protein>